<name>A0AAV4CVT3_9GAST</name>
<dbReference type="PANTHER" id="PTHR24246">
    <property type="entry name" value="OLFACTORY RECEPTOR AND ADENOSINE RECEPTOR"/>
    <property type="match status" value="1"/>
</dbReference>
<dbReference type="PANTHER" id="PTHR24246:SF27">
    <property type="entry name" value="ADENOSINE RECEPTOR, ISOFORM A"/>
    <property type="match status" value="1"/>
</dbReference>
<evidence type="ECO:0000256" key="8">
    <source>
        <dbReference type="ARBA" id="ARBA00023180"/>
    </source>
</evidence>
<feature type="transmembrane region" description="Helical" evidence="11">
    <location>
        <begin position="370"/>
        <end position="395"/>
    </location>
</feature>
<organism evidence="13 14">
    <name type="scientific">Plakobranchus ocellatus</name>
    <dbReference type="NCBI Taxonomy" id="259542"/>
    <lineage>
        <taxon>Eukaryota</taxon>
        <taxon>Metazoa</taxon>
        <taxon>Spiralia</taxon>
        <taxon>Lophotrochozoa</taxon>
        <taxon>Mollusca</taxon>
        <taxon>Gastropoda</taxon>
        <taxon>Heterobranchia</taxon>
        <taxon>Euthyneura</taxon>
        <taxon>Panpulmonata</taxon>
        <taxon>Sacoglossa</taxon>
        <taxon>Placobranchoidea</taxon>
        <taxon>Plakobranchidae</taxon>
        <taxon>Plakobranchus</taxon>
    </lineage>
</organism>
<feature type="transmembrane region" description="Helical" evidence="11">
    <location>
        <begin position="52"/>
        <end position="73"/>
    </location>
</feature>
<dbReference type="PRINTS" id="PR00237">
    <property type="entry name" value="GPCRRHODOPSN"/>
</dbReference>
<dbReference type="GO" id="GO:0004930">
    <property type="term" value="F:G protein-coupled receptor activity"/>
    <property type="evidence" value="ECO:0007669"/>
    <property type="project" value="UniProtKB-KW"/>
</dbReference>
<evidence type="ECO:0000256" key="7">
    <source>
        <dbReference type="ARBA" id="ARBA00023170"/>
    </source>
</evidence>
<dbReference type="InterPro" id="IPR000276">
    <property type="entry name" value="GPCR_Rhodpsn"/>
</dbReference>
<sequence>MGLNQLTINVGFCALSVADLVTLITLFLMGLVNSPLYPYLGIPMYQYDATLFLTGPFMSASTTSHCITALISLERCVCVVMPLKVRSIFTMTRVRAAVVTIWAVITLGAVPKYATTNIRWREQPDTNTTILVFEYTPLMREVETVTIQIMNVIIPFLIYLFVVFCTAFLVVKLKQASKWRRNIKSMAMSPQTDEYCTASTNVDSGSTSSSGKPTSRSVNKTKSKNPVVEGSRVEISKADSISIDKNLRKVRDDIIDEEKETVDYSAAELGQSKNEKDLRLSISDRDDGKSAFTRMSLQEEQEFSQNEKKSGHTIDSTKTTKFMSSMREAKNTNKKHPTMVTVTKVPDSNINQGKEVQVQSSIRELKVLKFVIVICVIFLTCTSPTVVLISISMIWPKFHVNTPEFKNLLHLLISFPFLTQCISSSINIVFYMRMSSRYRPTCIELFRLCRYRRKSACPTKQF</sequence>
<feature type="transmembrane region" description="Helical" evidence="11">
    <location>
        <begin position="12"/>
        <end position="32"/>
    </location>
</feature>
<feature type="domain" description="G-protein coupled receptors family 1 profile" evidence="12">
    <location>
        <begin position="1"/>
        <end position="431"/>
    </location>
</feature>
<gene>
    <name evidence="13" type="ORF">PoB_006248300</name>
</gene>
<feature type="region of interest" description="Disordered" evidence="10">
    <location>
        <begin position="198"/>
        <end position="228"/>
    </location>
</feature>
<keyword evidence="6 11" id="KW-0472">Membrane</keyword>
<dbReference type="AlphaFoldDB" id="A0AAV4CVT3"/>
<evidence type="ECO:0000256" key="4">
    <source>
        <dbReference type="ARBA" id="ARBA00022989"/>
    </source>
</evidence>
<dbReference type="GO" id="GO:0005886">
    <property type="term" value="C:plasma membrane"/>
    <property type="evidence" value="ECO:0007669"/>
    <property type="project" value="UniProtKB-SubCell"/>
</dbReference>
<protein>
    <submittedName>
        <fullName evidence="13">Chemosensory receptor a</fullName>
    </submittedName>
</protein>
<evidence type="ECO:0000256" key="1">
    <source>
        <dbReference type="ARBA" id="ARBA00004651"/>
    </source>
</evidence>
<evidence type="ECO:0000256" key="6">
    <source>
        <dbReference type="ARBA" id="ARBA00023136"/>
    </source>
</evidence>
<feature type="compositionally biased region" description="Low complexity" evidence="10">
    <location>
        <begin position="199"/>
        <end position="217"/>
    </location>
</feature>
<reference evidence="13 14" key="1">
    <citation type="journal article" date="2021" name="Elife">
        <title>Chloroplast acquisition without the gene transfer in kleptoplastic sea slugs, Plakobranchus ocellatus.</title>
        <authorList>
            <person name="Maeda T."/>
            <person name="Takahashi S."/>
            <person name="Yoshida T."/>
            <person name="Shimamura S."/>
            <person name="Takaki Y."/>
            <person name="Nagai Y."/>
            <person name="Toyoda A."/>
            <person name="Suzuki Y."/>
            <person name="Arimoto A."/>
            <person name="Ishii H."/>
            <person name="Satoh N."/>
            <person name="Nishiyama T."/>
            <person name="Hasebe M."/>
            <person name="Maruyama T."/>
            <person name="Minagawa J."/>
            <person name="Obokata J."/>
            <person name="Shigenobu S."/>
        </authorList>
    </citation>
    <scope>NUCLEOTIDE SEQUENCE [LARGE SCALE GENOMIC DNA]</scope>
</reference>
<dbReference type="PROSITE" id="PS50262">
    <property type="entry name" value="G_PROTEIN_RECEP_F1_2"/>
    <property type="match status" value="1"/>
</dbReference>
<keyword evidence="7 13" id="KW-0675">Receptor</keyword>
<dbReference type="EMBL" id="BLXT01007037">
    <property type="protein sequence ID" value="GFO35978.1"/>
    <property type="molecule type" value="Genomic_DNA"/>
</dbReference>
<dbReference type="SUPFAM" id="SSF81321">
    <property type="entry name" value="Family A G protein-coupled receptor-like"/>
    <property type="match status" value="1"/>
</dbReference>
<evidence type="ECO:0000259" key="12">
    <source>
        <dbReference type="PROSITE" id="PS50262"/>
    </source>
</evidence>
<comment type="caution">
    <text evidence="13">The sequence shown here is derived from an EMBL/GenBank/DDBJ whole genome shotgun (WGS) entry which is preliminary data.</text>
</comment>
<evidence type="ECO:0000256" key="2">
    <source>
        <dbReference type="ARBA" id="ARBA00022475"/>
    </source>
</evidence>
<proteinExistence type="predicted"/>
<evidence type="ECO:0000256" key="3">
    <source>
        <dbReference type="ARBA" id="ARBA00022692"/>
    </source>
</evidence>
<accession>A0AAV4CVT3</accession>
<evidence type="ECO:0000256" key="11">
    <source>
        <dbReference type="SAM" id="Phobius"/>
    </source>
</evidence>
<comment type="subcellular location">
    <subcellularLocation>
        <location evidence="1">Cell membrane</location>
        <topology evidence="1">Multi-pass membrane protein</topology>
    </subcellularLocation>
</comment>
<dbReference type="Pfam" id="PF00001">
    <property type="entry name" value="7tm_1"/>
    <property type="match status" value="1"/>
</dbReference>
<dbReference type="Proteomes" id="UP000735302">
    <property type="component" value="Unassembled WGS sequence"/>
</dbReference>
<feature type="transmembrane region" description="Helical" evidence="11">
    <location>
        <begin position="94"/>
        <end position="114"/>
    </location>
</feature>
<keyword evidence="2" id="KW-1003">Cell membrane</keyword>
<keyword evidence="9" id="KW-0807">Transducer</keyword>
<keyword evidence="14" id="KW-1185">Reference proteome</keyword>
<feature type="transmembrane region" description="Helical" evidence="11">
    <location>
        <begin position="147"/>
        <end position="171"/>
    </location>
</feature>
<evidence type="ECO:0000313" key="14">
    <source>
        <dbReference type="Proteomes" id="UP000735302"/>
    </source>
</evidence>
<keyword evidence="8" id="KW-0325">Glycoprotein</keyword>
<keyword evidence="4 11" id="KW-1133">Transmembrane helix</keyword>
<evidence type="ECO:0000256" key="9">
    <source>
        <dbReference type="ARBA" id="ARBA00023224"/>
    </source>
</evidence>
<keyword evidence="5" id="KW-0297">G-protein coupled receptor</keyword>
<evidence type="ECO:0000313" key="13">
    <source>
        <dbReference type="EMBL" id="GFO35978.1"/>
    </source>
</evidence>
<dbReference type="InterPro" id="IPR017452">
    <property type="entry name" value="GPCR_Rhodpsn_7TM"/>
</dbReference>
<keyword evidence="3 11" id="KW-0812">Transmembrane</keyword>
<dbReference type="Gene3D" id="1.20.1070.10">
    <property type="entry name" value="Rhodopsin 7-helix transmembrane proteins"/>
    <property type="match status" value="2"/>
</dbReference>
<evidence type="ECO:0000256" key="10">
    <source>
        <dbReference type="SAM" id="MobiDB-lite"/>
    </source>
</evidence>
<feature type="transmembrane region" description="Helical" evidence="11">
    <location>
        <begin position="407"/>
        <end position="430"/>
    </location>
</feature>
<evidence type="ECO:0000256" key="5">
    <source>
        <dbReference type="ARBA" id="ARBA00023040"/>
    </source>
</evidence>